<gene>
    <name evidence="1" type="ORF">DSO57_1001644</name>
</gene>
<dbReference type="EMBL" id="QTSX02006393">
    <property type="protein sequence ID" value="KAJ9055666.1"/>
    <property type="molecule type" value="Genomic_DNA"/>
</dbReference>
<evidence type="ECO:0000313" key="1">
    <source>
        <dbReference type="EMBL" id="KAJ9055666.1"/>
    </source>
</evidence>
<evidence type="ECO:0000313" key="2">
    <source>
        <dbReference type="Proteomes" id="UP001165960"/>
    </source>
</evidence>
<reference evidence="1" key="1">
    <citation type="submission" date="2022-04" db="EMBL/GenBank/DDBJ databases">
        <title>Genome of the entomopathogenic fungus Entomophthora muscae.</title>
        <authorList>
            <person name="Elya C."/>
            <person name="Lovett B.R."/>
            <person name="Lee E."/>
            <person name="Macias A.M."/>
            <person name="Hajek A.E."/>
            <person name="De Bivort B.L."/>
            <person name="Kasson M.T."/>
            <person name="De Fine Licht H.H."/>
            <person name="Stajich J.E."/>
        </authorList>
    </citation>
    <scope>NUCLEOTIDE SEQUENCE</scope>
    <source>
        <strain evidence="1">Berkeley</strain>
    </source>
</reference>
<organism evidence="1 2">
    <name type="scientific">Entomophthora muscae</name>
    <dbReference type="NCBI Taxonomy" id="34485"/>
    <lineage>
        <taxon>Eukaryota</taxon>
        <taxon>Fungi</taxon>
        <taxon>Fungi incertae sedis</taxon>
        <taxon>Zoopagomycota</taxon>
        <taxon>Entomophthoromycotina</taxon>
        <taxon>Entomophthoromycetes</taxon>
        <taxon>Entomophthorales</taxon>
        <taxon>Entomophthoraceae</taxon>
        <taxon>Entomophthora</taxon>
    </lineage>
</organism>
<keyword evidence="2" id="KW-1185">Reference proteome</keyword>
<proteinExistence type="predicted"/>
<protein>
    <submittedName>
        <fullName evidence="1">Uncharacterized protein</fullName>
    </submittedName>
</protein>
<name>A0ACC2RZV9_9FUNG</name>
<sequence length="164" mass="18105">MSGTHFSIIRSLHSIQYSILISGKVALFINPAVVVKFCGQPLALDQDVFPRPSKKVARMQAKPFQNLEDLAHTVDERFVLAFLAEVPISPLESPLTAEETLIQLDCLLSWCQLVLKQLAGQQKNAAHMNPENPNLRPREIGYQIPQSVVSQAVDSPGPEVLGPR</sequence>
<comment type="caution">
    <text evidence="1">The sequence shown here is derived from an EMBL/GenBank/DDBJ whole genome shotgun (WGS) entry which is preliminary data.</text>
</comment>
<dbReference type="Proteomes" id="UP001165960">
    <property type="component" value="Unassembled WGS sequence"/>
</dbReference>
<accession>A0ACC2RZV9</accession>